<reference evidence="3" key="1">
    <citation type="submission" date="2019-07" db="EMBL/GenBank/DDBJ databases">
        <title>Draft Genome Sequence of Megaplasmid-Bearing Staphylococcus scuiri strain B9-58B Isolated from Retail Pork.</title>
        <authorList>
            <person name="Neyaz L."/>
            <person name="Karki A.B."/>
            <person name="Fakhr M.K."/>
        </authorList>
    </citation>
    <scope>NUCLEOTIDE SEQUENCE</scope>
    <source>
        <strain evidence="3">B9-58B</strain>
        <plasmid evidence="3">pSSLNP162</plasmid>
    </source>
</reference>
<dbReference type="AlphaFoldDB" id="A0A517CLV8"/>
<name>A0A517CLV8_MAMSC</name>
<dbReference type="EMBL" id="CP041881">
    <property type="protein sequence ID" value="QDR65995.1"/>
    <property type="molecule type" value="Genomic_DNA"/>
</dbReference>
<protein>
    <recommendedName>
        <fullName evidence="4">Lipoprotein</fullName>
    </recommendedName>
</protein>
<evidence type="ECO:0000256" key="2">
    <source>
        <dbReference type="SAM" id="SignalP"/>
    </source>
</evidence>
<feature type="compositionally biased region" description="Basic and acidic residues" evidence="1">
    <location>
        <begin position="21"/>
        <end position="66"/>
    </location>
</feature>
<sequence>MKKLIVASSILALLGTACSNGEEKSDVSQKQEDTKTENKQKESSNSETKSKSNEEKPKQAKNVKADVNEVSDKTKLALAFFAEKDGEHIVTKDEILKGIYEQNVQGEMEKKRLYKLLLIDDNTIKNGPSGMKFYTVYPAKGSFSTVVGLSNDKLYVGGTQGAMTYKDLLETGKEYDLQDLYDENKDYTSLEELANQIEFKKEHPFTDDETREEFELQESPGTEAHLRSQVYGMISDFEGEPIGDSKYTVDIVRHDDNGKWYVNYRNKHAEIVGTYTTKGDDIVKKDVDGKIIKQKHVENRYQ</sequence>
<keyword evidence="3" id="KW-0614">Plasmid</keyword>
<keyword evidence="2" id="KW-0732">Signal</keyword>
<dbReference type="RefSeq" id="WP_152292074.1">
    <property type="nucleotide sequence ID" value="NZ_CP041881.1"/>
</dbReference>
<accession>A0A517CLV8</accession>
<geneLocation type="plasmid" evidence="3">
    <name>pSSLNP162</name>
</geneLocation>
<gene>
    <name evidence="3" type="ORF">FPV13_13910</name>
</gene>
<evidence type="ECO:0000313" key="3">
    <source>
        <dbReference type="EMBL" id="QDR65995.1"/>
    </source>
</evidence>
<feature type="chain" id="PRO_5039577559" description="Lipoprotein" evidence="2">
    <location>
        <begin position="20"/>
        <end position="302"/>
    </location>
</feature>
<feature type="region of interest" description="Disordered" evidence="1">
    <location>
        <begin position="20"/>
        <end position="66"/>
    </location>
</feature>
<feature type="signal peptide" evidence="2">
    <location>
        <begin position="1"/>
        <end position="19"/>
    </location>
</feature>
<evidence type="ECO:0008006" key="4">
    <source>
        <dbReference type="Google" id="ProtNLM"/>
    </source>
</evidence>
<organism evidence="3">
    <name type="scientific">Mammaliicoccus sciuri</name>
    <name type="common">Staphylococcus sciuri</name>
    <dbReference type="NCBI Taxonomy" id="1296"/>
    <lineage>
        <taxon>Bacteria</taxon>
        <taxon>Bacillati</taxon>
        <taxon>Bacillota</taxon>
        <taxon>Bacilli</taxon>
        <taxon>Bacillales</taxon>
        <taxon>Staphylococcaceae</taxon>
        <taxon>Mammaliicoccus</taxon>
    </lineage>
</organism>
<proteinExistence type="predicted"/>
<dbReference type="PROSITE" id="PS51257">
    <property type="entry name" value="PROKAR_LIPOPROTEIN"/>
    <property type="match status" value="1"/>
</dbReference>
<evidence type="ECO:0000256" key="1">
    <source>
        <dbReference type="SAM" id="MobiDB-lite"/>
    </source>
</evidence>